<organism evidence="1 2">
    <name type="scientific">Leptospira stimsonii</name>
    <dbReference type="NCBI Taxonomy" id="2202203"/>
    <lineage>
        <taxon>Bacteria</taxon>
        <taxon>Pseudomonadati</taxon>
        <taxon>Spirochaetota</taxon>
        <taxon>Spirochaetia</taxon>
        <taxon>Leptospirales</taxon>
        <taxon>Leptospiraceae</taxon>
        <taxon>Leptospira</taxon>
    </lineage>
</organism>
<accession>A0A396Z0R6</accession>
<name>A0A396Z0R6_9LEPT</name>
<gene>
    <name evidence="1" type="ORF">DLM75_17720</name>
</gene>
<dbReference type="Proteomes" id="UP000265798">
    <property type="component" value="Unassembled WGS sequence"/>
</dbReference>
<dbReference type="AlphaFoldDB" id="A0A396Z0R6"/>
<comment type="caution">
    <text evidence="1">The sequence shown here is derived from an EMBL/GenBank/DDBJ whole genome shotgun (WGS) entry which is preliminary data.</text>
</comment>
<protein>
    <submittedName>
        <fullName evidence="1">Uncharacterized protein</fullName>
    </submittedName>
</protein>
<evidence type="ECO:0000313" key="1">
    <source>
        <dbReference type="EMBL" id="RHX87336.1"/>
    </source>
</evidence>
<reference evidence="2" key="1">
    <citation type="submission" date="2018-05" db="EMBL/GenBank/DDBJ databases">
        <title>Leptospira yasudae sp. nov. and Leptospira stimsonii sp. nov., two pathogenic species of the genus Leptospira isolated from environmental sources.</title>
        <authorList>
            <person name="Casanovas-Massana A."/>
            <person name="Hamond C."/>
            <person name="Santos L.A."/>
            <person name="Hacker K.P."/>
            <person name="Balassiano I."/>
            <person name="Medeiros M.A."/>
            <person name="Reis M.G."/>
            <person name="Ko A.I."/>
            <person name="Wunder E.A."/>
        </authorList>
    </citation>
    <scope>NUCLEOTIDE SEQUENCE [LARGE SCALE GENOMIC DNA]</scope>
    <source>
        <strain evidence="2">Yale</strain>
    </source>
</reference>
<evidence type="ECO:0000313" key="2">
    <source>
        <dbReference type="Proteomes" id="UP000265798"/>
    </source>
</evidence>
<sequence>MFPMKNPSELRRSPVKIARPTLTLGGGERWWENSGEFPLSEISNNTMKNFSTSLRRNSYKNPFLTRSHFPLELLNVSILPRRENENFADSVHSFLRMIWQKISANSSLSIN</sequence>
<dbReference type="EMBL" id="QHCT01000005">
    <property type="protein sequence ID" value="RHX87336.1"/>
    <property type="molecule type" value="Genomic_DNA"/>
</dbReference>
<proteinExistence type="predicted"/>